<protein>
    <submittedName>
        <fullName evidence="1">Uncharacterized protein</fullName>
    </submittedName>
</protein>
<dbReference type="CDD" id="cd02440">
    <property type="entry name" value="AdoMet_MTases"/>
    <property type="match status" value="1"/>
</dbReference>
<evidence type="ECO:0000313" key="2">
    <source>
        <dbReference type="Proteomes" id="UP000663879"/>
    </source>
</evidence>
<accession>A0A813PJL7</accession>
<reference evidence="1" key="1">
    <citation type="submission" date="2021-02" db="EMBL/GenBank/DDBJ databases">
        <authorList>
            <person name="Nowell W R."/>
        </authorList>
    </citation>
    <scope>NUCLEOTIDE SEQUENCE</scope>
    <source>
        <strain evidence="1">Ploen Becks lab</strain>
    </source>
</reference>
<name>A0A813PJL7_9BILA</name>
<dbReference type="Gene3D" id="3.40.50.150">
    <property type="entry name" value="Vaccinia Virus protein VP39"/>
    <property type="match status" value="1"/>
</dbReference>
<dbReference type="Proteomes" id="UP000663879">
    <property type="component" value="Unassembled WGS sequence"/>
</dbReference>
<dbReference type="OrthoDB" id="407103at2759"/>
<dbReference type="EMBL" id="CAJNOC010000399">
    <property type="protein sequence ID" value="CAF0755940.1"/>
    <property type="molecule type" value="Genomic_DNA"/>
</dbReference>
<dbReference type="InterPro" id="IPR029063">
    <property type="entry name" value="SAM-dependent_MTases_sf"/>
</dbReference>
<sequence>MNKLEIIIVSLLLTNVFLLNKLWFTSRPFIQQIEQQPIVLSPNKRIDYRNEWIEEMSQVFQKYGTDKYHHGYHNLYGSFLGSRKHDRMNILEIGLGCGMSYGPGKSLLAWKEYFSNSTISIFEYNRDCAEKFRTQVAHLFIGDQSNFDDLKQVNSGGPYDVIIDDGGHSRKQMIHSLIGLFPLLKNGGVYVIEDLWFAYTKESNDYKKSMVDVIGELIRGFSVLGLNGNTPFDKIPELDISISDDLNYVANNVFSISCFRRACALVKKS</sequence>
<comment type="caution">
    <text evidence="1">The sequence shown here is derived from an EMBL/GenBank/DDBJ whole genome shotgun (WGS) entry which is preliminary data.</text>
</comment>
<keyword evidence="2" id="KW-1185">Reference proteome</keyword>
<evidence type="ECO:0000313" key="1">
    <source>
        <dbReference type="EMBL" id="CAF0755940.1"/>
    </source>
</evidence>
<proteinExistence type="predicted"/>
<dbReference type="AlphaFoldDB" id="A0A813PJL7"/>
<gene>
    <name evidence="1" type="ORF">OXX778_LOCUS4171</name>
</gene>
<dbReference type="SUPFAM" id="SSF53335">
    <property type="entry name" value="S-adenosyl-L-methionine-dependent methyltransferases"/>
    <property type="match status" value="1"/>
</dbReference>
<organism evidence="1 2">
    <name type="scientific">Brachionus calyciflorus</name>
    <dbReference type="NCBI Taxonomy" id="104777"/>
    <lineage>
        <taxon>Eukaryota</taxon>
        <taxon>Metazoa</taxon>
        <taxon>Spiralia</taxon>
        <taxon>Gnathifera</taxon>
        <taxon>Rotifera</taxon>
        <taxon>Eurotatoria</taxon>
        <taxon>Monogononta</taxon>
        <taxon>Pseudotrocha</taxon>
        <taxon>Ploima</taxon>
        <taxon>Brachionidae</taxon>
        <taxon>Brachionus</taxon>
    </lineage>
</organism>